<evidence type="ECO:0000313" key="3">
    <source>
        <dbReference type="EMBL" id="MBB4860408.1"/>
    </source>
</evidence>
<feature type="signal peptide" evidence="2">
    <location>
        <begin position="1"/>
        <end position="26"/>
    </location>
</feature>
<keyword evidence="2" id="KW-0732">Signal</keyword>
<name>A0A7W7NX86_9SPHN</name>
<dbReference type="PROSITE" id="PS51257">
    <property type="entry name" value="PROKAR_LIPOPROTEIN"/>
    <property type="match status" value="1"/>
</dbReference>
<evidence type="ECO:0000313" key="4">
    <source>
        <dbReference type="Proteomes" id="UP000555448"/>
    </source>
</evidence>
<protein>
    <recommendedName>
        <fullName evidence="5">Lipoprotein</fullName>
    </recommendedName>
</protein>
<reference evidence="3 4" key="1">
    <citation type="submission" date="2020-08" db="EMBL/GenBank/DDBJ databases">
        <title>Functional genomics of gut bacteria from endangered species of beetles.</title>
        <authorList>
            <person name="Carlos-Shanley C."/>
        </authorList>
    </citation>
    <scope>NUCLEOTIDE SEQUENCE [LARGE SCALE GENOMIC DNA]</scope>
    <source>
        <strain evidence="3 4">S00245</strain>
    </source>
</reference>
<dbReference type="EMBL" id="JACHLR010000021">
    <property type="protein sequence ID" value="MBB4860408.1"/>
    <property type="molecule type" value="Genomic_DNA"/>
</dbReference>
<comment type="caution">
    <text evidence="3">The sequence shown here is derived from an EMBL/GenBank/DDBJ whole genome shotgun (WGS) entry which is preliminary data.</text>
</comment>
<accession>A0A7W7NX86</accession>
<feature type="region of interest" description="Disordered" evidence="1">
    <location>
        <begin position="26"/>
        <end position="63"/>
    </location>
</feature>
<evidence type="ECO:0008006" key="5">
    <source>
        <dbReference type="Google" id="ProtNLM"/>
    </source>
</evidence>
<dbReference type="Proteomes" id="UP000555448">
    <property type="component" value="Unassembled WGS sequence"/>
</dbReference>
<evidence type="ECO:0000256" key="2">
    <source>
        <dbReference type="SAM" id="SignalP"/>
    </source>
</evidence>
<evidence type="ECO:0000256" key="1">
    <source>
        <dbReference type="SAM" id="MobiDB-lite"/>
    </source>
</evidence>
<keyword evidence="4" id="KW-1185">Reference proteome</keyword>
<dbReference type="AlphaFoldDB" id="A0A7W7NX86"/>
<gene>
    <name evidence="3" type="ORF">HNO88_003751</name>
</gene>
<feature type="chain" id="PRO_5031396493" description="Lipoprotein" evidence="2">
    <location>
        <begin position="27"/>
        <end position="183"/>
    </location>
</feature>
<proteinExistence type="predicted"/>
<organism evidence="3 4">
    <name type="scientific">Novosphingobium chloroacetimidivorans</name>
    <dbReference type="NCBI Taxonomy" id="1428314"/>
    <lineage>
        <taxon>Bacteria</taxon>
        <taxon>Pseudomonadati</taxon>
        <taxon>Pseudomonadota</taxon>
        <taxon>Alphaproteobacteria</taxon>
        <taxon>Sphingomonadales</taxon>
        <taxon>Sphingomonadaceae</taxon>
        <taxon>Novosphingobium</taxon>
    </lineage>
</organism>
<sequence length="183" mass="19560">MHKRTIPVILAGLVLAGCGSSATTNAGELPGEAQVSPAPMPEPVAVRSTQPAPRQRSAPIASTQKGVVGAQAILATWAQALETHDFGRAWVQFSHPPAARDAFARWWRRYRTIRVTTGPGEMEGAAGSSYYTAPATISGVDLRGRAYLLQGDVVLRRVNDVDGATPAELRWHIESADLKNVLP</sequence>
<dbReference type="RefSeq" id="WP_184249109.1">
    <property type="nucleotide sequence ID" value="NZ_JACHLR010000021.1"/>
</dbReference>